<protein>
    <submittedName>
        <fullName evidence="1">Uncharacterized protein</fullName>
    </submittedName>
</protein>
<dbReference type="AlphaFoldDB" id="A0A0E9QDA3"/>
<reference evidence="1" key="2">
    <citation type="journal article" date="2015" name="Fish Shellfish Immunol.">
        <title>Early steps in the European eel (Anguilla anguilla)-Vibrio vulnificus interaction in the gills: Role of the RtxA13 toxin.</title>
        <authorList>
            <person name="Callol A."/>
            <person name="Pajuelo D."/>
            <person name="Ebbesson L."/>
            <person name="Teles M."/>
            <person name="MacKenzie S."/>
            <person name="Amaro C."/>
        </authorList>
    </citation>
    <scope>NUCLEOTIDE SEQUENCE</scope>
</reference>
<reference evidence="1" key="1">
    <citation type="submission" date="2014-11" db="EMBL/GenBank/DDBJ databases">
        <authorList>
            <person name="Amaro Gonzalez C."/>
        </authorList>
    </citation>
    <scope>NUCLEOTIDE SEQUENCE</scope>
</reference>
<organism evidence="1">
    <name type="scientific">Anguilla anguilla</name>
    <name type="common">European freshwater eel</name>
    <name type="synonym">Muraena anguilla</name>
    <dbReference type="NCBI Taxonomy" id="7936"/>
    <lineage>
        <taxon>Eukaryota</taxon>
        <taxon>Metazoa</taxon>
        <taxon>Chordata</taxon>
        <taxon>Craniata</taxon>
        <taxon>Vertebrata</taxon>
        <taxon>Euteleostomi</taxon>
        <taxon>Actinopterygii</taxon>
        <taxon>Neopterygii</taxon>
        <taxon>Teleostei</taxon>
        <taxon>Anguilliformes</taxon>
        <taxon>Anguillidae</taxon>
        <taxon>Anguilla</taxon>
    </lineage>
</organism>
<proteinExistence type="predicted"/>
<dbReference type="EMBL" id="GBXM01094085">
    <property type="protein sequence ID" value="JAH14492.1"/>
    <property type="molecule type" value="Transcribed_RNA"/>
</dbReference>
<evidence type="ECO:0000313" key="1">
    <source>
        <dbReference type="EMBL" id="JAH14492.1"/>
    </source>
</evidence>
<name>A0A0E9QDA3_ANGAN</name>
<sequence length="22" mass="2548">MAKFYGHSNVKEYLDSLQKCVS</sequence>
<accession>A0A0E9QDA3</accession>